<dbReference type="EMBL" id="CAJVQB010011712">
    <property type="protein sequence ID" value="CAG8749855.1"/>
    <property type="molecule type" value="Genomic_DNA"/>
</dbReference>
<feature type="non-terminal residue" evidence="1">
    <location>
        <position position="1"/>
    </location>
</feature>
<keyword evidence="2" id="KW-1185">Reference proteome</keyword>
<proteinExistence type="predicted"/>
<evidence type="ECO:0000313" key="2">
    <source>
        <dbReference type="Proteomes" id="UP000789901"/>
    </source>
</evidence>
<organism evidence="1 2">
    <name type="scientific">Gigaspora margarita</name>
    <dbReference type="NCBI Taxonomy" id="4874"/>
    <lineage>
        <taxon>Eukaryota</taxon>
        <taxon>Fungi</taxon>
        <taxon>Fungi incertae sedis</taxon>
        <taxon>Mucoromycota</taxon>
        <taxon>Glomeromycotina</taxon>
        <taxon>Glomeromycetes</taxon>
        <taxon>Diversisporales</taxon>
        <taxon>Gigasporaceae</taxon>
        <taxon>Gigaspora</taxon>
    </lineage>
</organism>
<sequence length="140" mass="16477">ICVKRLKKKNIKKQLETHSILKDINMNRKELVKKLKLVLAKKTLEKTLECSSISSLSNYVQNLPKNKKSDTDSNIRHKYFLKDNTNKSERHTAKSMLIQLRQCVKNGIIEKNKVPKLETIQNWISHYLRQYFQKAVEIIA</sequence>
<accession>A0ABN7VAN5</accession>
<reference evidence="1 2" key="1">
    <citation type="submission" date="2021-06" db="EMBL/GenBank/DDBJ databases">
        <authorList>
            <person name="Kallberg Y."/>
            <person name="Tangrot J."/>
            <person name="Rosling A."/>
        </authorList>
    </citation>
    <scope>NUCLEOTIDE SEQUENCE [LARGE SCALE GENOMIC DNA]</scope>
    <source>
        <strain evidence="1 2">120-4 pot B 10/14</strain>
    </source>
</reference>
<evidence type="ECO:0000313" key="1">
    <source>
        <dbReference type="EMBL" id="CAG8749855.1"/>
    </source>
</evidence>
<gene>
    <name evidence="1" type="ORF">GMARGA_LOCUS16261</name>
</gene>
<name>A0ABN7VAN5_GIGMA</name>
<comment type="caution">
    <text evidence="1">The sequence shown here is derived from an EMBL/GenBank/DDBJ whole genome shotgun (WGS) entry which is preliminary data.</text>
</comment>
<protein>
    <submittedName>
        <fullName evidence="1">31354_t:CDS:1</fullName>
    </submittedName>
</protein>
<dbReference type="Proteomes" id="UP000789901">
    <property type="component" value="Unassembled WGS sequence"/>
</dbReference>